<protein>
    <submittedName>
        <fullName evidence="1">Uncharacterized protein</fullName>
    </submittedName>
</protein>
<dbReference type="EMBL" id="BOOU01000034">
    <property type="protein sequence ID" value="GII77366.1"/>
    <property type="molecule type" value="Genomic_DNA"/>
</dbReference>
<dbReference type="Proteomes" id="UP000655287">
    <property type="component" value="Unassembled WGS sequence"/>
</dbReference>
<evidence type="ECO:0000313" key="1">
    <source>
        <dbReference type="EMBL" id="GII77366.1"/>
    </source>
</evidence>
<comment type="caution">
    <text evidence="1">The sequence shown here is derived from an EMBL/GenBank/DDBJ whole genome shotgun (WGS) entry which is preliminary data.</text>
</comment>
<gene>
    <name evidence="1" type="ORF">Sru01_23480</name>
</gene>
<evidence type="ECO:0000313" key="2">
    <source>
        <dbReference type="Proteomes" id="UP000655287"/>
    </source>
</evidence>
<dbReference type="AlphaFoldDB" id="A0A919UXU7"/>
<dbReference type="RefSeq" id="WP_203984197.1">
    <property type="nucleotide sequence ID" value="NZ_BOOU01000034.1"/>
</dbReference>
<organism evidence="1 2">
    <name type="scientific">Sphaerisporangium rufum</name>
    <dbReference type="NCBI Taxonomy" id="1381558"/>
    <lineage>
        <taxon>Bacteria</taxon>
        <taxon>Bacillati</taxon>
        <taxon>Actinomycetota</taxon>
        <taxon>Actinomycetes</taxon>
        <taxon>Streptosporangiales</taxon>
        <taxon>Streptosporangiaceae</taxon>
        <taxon>Sphaerisporangium</taxon>
    </lineage>
</organism>
<accession>A0A919UXU7</accession>
<reference evidence="1" key="1">
    <citation type="submission" date="2021-01" db="EMBL/GenBank/DDBJ databases">
        <title>Whole genome shotgun sequence of Sphaerisporangium rufum NBRC 109079.</title>
        <authorList>
            <person name="Komaki H."/>
            <person name="Tamura T."/>
        </authorList>
    </citation>
    <scope>NUCLEOTIDE SEQUENCE</scope>
    <source>
        <strain evidence="1">NBRC 109079</strain>
    </source>
</reference>
<proteinExistence type="predicted"/>
<sequence length="138" mass="15054">MTDETRPDPADTLRALTDDELRDTAARITAERLLPHLLALPDDALRDVLCATLAERAPYDHSPSREARLFLAVTGPAPRKKQGWRHRAVAIALPRLDDRRQGHLAFEGRCAGCATPLRADTAVAACPVCGVRQDRLGG</sequence>
<name>A0A919UXU7_9ACTN</name>
<keyword evidence="2" id="KW-1185">Reference proteome</keyword>